<dbReference type="OrthoDB" id="297496at2759"/>
<protein>
    <submittedName>
        <fullName evidence="2">Uncharacterized protein</fullName>
    </submittedName>
</protein>
<proteinExistence type="predicted"/>
<reference evidence="2" key="1">
    <citation type="submission" date="2019-05" db="EMBL/GenBank/DDBJ databases">
        <title>Annotation for the trematode Paragonimus heterotremus.</title>
        <authorList>
            <person name="Choi Y.-J."/>
        </authorList>
    </citation>
    <scope>NUCLEOTIDE SEQUENCE</scope>
    <source>
        <strain evidence="2">LC</strain>
    </source>
</reference>
<keyword evidence="1" id="KW-0472">Membrane</keyword>
<dbReference type="Gene3D" id="1.10.287.70">
    <property type="match status" value="1"/>
</dbReference>
<evidence type="ECO:0000313" key="3">
    <source>
        <dbReference type="Proteomes" id="UP000748531"/>
    </source>
</evidence>
<gene>
    <name evidence="2" type="ORF">PHET_00554</name>
</gene>
<evidence type="ECO:0000256" key="1">
    <source>
        <dbReference type="SAM" id="Phobius"/>
    </source>
</evidence>
<comment type="caution">
    <text evidence="2">The sequence shown here is derived from an EMBL/GenBank/DDBJ whole genome shotgun (WGS) entry which is preliminary data.</text>
</comment>
<accession>A0A8J4SV15</accession>
<dbReference type="Proteomes" id="UP000748531">
    <property type="component" value="Unassembled WGS sequence"/>
</dbReference>
<keyword evidence="1" id="KW-0812">Transmembrane</keyword>
<dbReference type="AlphaFoldDB" id="A0A8J4SV15"/>
<keyword evidence="1" id="KW-1133">Transmembrane helix</keyword>
<keyword evidence="3" id="KW-1185">Reference proteome</keyword>
<evidence type="ECO:0000313" key="2">
    <source>
        <dbReference type="EMBL" id="KAF5405960.1"/>
    </source>
</evidence>
<sequence length="244" mass="28037">MQGLLQGDNYTLYMNESLRFLNESALNYTTTSTTPEPITSTVFPHSQLHDEYVTEIRIRIKKELAEFSKSVASYMEEKGWDGHLSSDDLKWSFPGAVLYAITVITTIASIIQTFLKRYRVRNNETQNEELPQLDATTTTPHGQFRRRKRVLLTSAWNTIENKHAEENPSEIEQTDNVTDIMDTTVSKQHNTVQTTKLKRPPILDRIDSFFKKLNFTKVARSQKIKEAINFQDLLFSSAISIGLN</sequence>
<dbReference type="EMBL" id="LUCH01000148">
    <property type="protein sequence ID" value="KAF5405960.1"/>
    <property type="molecule type" value="Genomic_DNA"/>
</dbReference>
<feature type="transmembrane region" description="Helical" evidence="1">
    <location>
        <begin position="96"/>
        <end position="115"/>
    </location>
</feature>
<name>A0A8J4SV15_9TREM</name>
<organism evidence="2 3">
    <name type="scientific">Paragonimus heterotremus</name>
    <dbReference type="NCBI Taxonomy" id="100268"/>
    <lineage>
        <taxon>Eukaryota</taxon>
        <taxon>Metazoa</taxon>
        <taxon>Spiralia</taxon>
        <taxon>Lophotrochozoa</taxon>
        <taxon>Platyhelminthes</taxon>
        <taxon>Trematoda</taxon>
        <taxon>Digenea</taxon>
        <taxon>Plagiorchiida</taxon>
        <taxon>Troglotremata</taxon>
        <taxon>Troglotrematidae</taxon>
        <taxon>Paragonimus</taxon>
    </lineage>
</organism>